<sequence>MARTSPSVRVRITATVALLVLAGLIVAGAVVYTIESRRLDQQVDARAAQEFAELETLQDAGGAASPKALVRGFLKTNLPDDDELLIAWYDDHVGAQSPAWNAVSGSTWIADTIRPLLDDNGTTRVDSEFGELQVDVQTVRDGDRTGALVVVTFLERARAGLLETMRTYVIVAALTLLLVTAAAAWVSGRLLSPLRTLRETADDISATDLSRRLPVTGNDDLTALTRTFNRMLDRLEAAFVGQRQFLDDAGHELRTPLTVLSGHLELLDTTSERDVADTRALLLDETDRMARLVNDLILLAKSDRPDFLRPGPFDVAALTSDLAAKARGLGERAWAVDAVADVKVVADEQRLTQAVLQLADNAVKHTSPDDTVAIGSSYDGHLLRLWVRDTGPGVPVEDRERIFERFGRSDVPPGDEGFGLGLSIVGAIARAHGGDVTVEDPEQPGARFVVTVPAEHLEEDSWPAS</sequence>
<keyword evidence="7" id="KW-0418">Kinase</keyword>
<dbReference type="Gene3D" id="1.10.287.130">
    <property type="match status" value="1"/>
</dbReference>
<evidence type="ECO:0000256" key="11">
    <source>
        <dbReference type="SAM" id="Phobius"/>
    </source>
</evidence>
<feature type="transmembrane region" description="Helical" evidence="11">
    <location>
        <begin position="12"/>
        <end position="34"/>
    </location>
</feature>
<dbReference type="RefSeq" id="WP_224124621.1">
    <property type="nucleotide sequence ID" value="NZ_JAIQZJ010000013.1"/>
</dbReference>
<dbReference type="PANTHER" id="PTHR45436:SF5">
    <property type="entry name" value="SENSOR HISTIDINE KINASE TRCS"/>
    <property type="match status" value="1"/>
</dbReference>
<dbReference type="CDD" id="cd00082">
    <property type="entry name" value="HisKA"/>
    <property type="match status" value="1"/>
</dbReference>
<dbReference type="CDD" id="cd00075">
    <property type="entry name" value="HATPase"/>
    <property type="match status" value="1"/>
</dbReference>
<feature type="domain" description="Histidine kinase" evidence="12">
    <location>
        <begin position="248"/>
        <end position="456"/>
    </location>
</feature>
<evidence type="ECO:0000256" key="8">
    <source>
        <dbReference type="ARBA" id="ARBA00022989"/>
    </source>
</evidence>
<evidence type="ECO:0000256" key="5">
    <source>
        <dbReference type="ARBA" id="ARBA00022679"/>
    </source>
</evidence>
<accession>A0ABS7UGT6</accession>
<keyword evidence="9" id="KW-0902">Two-component regulatory system</keyword>
<keyword evidence="5" id="KW-0808">Transferase</keyword>
<dbReference type="InterPro" id="IPR003660">
    <property type="entry name" value="HAMP_dom"/>
</dbReference>
<evidence type="ECO:0000256" key="4">
    <source>
        <dbReference type="ARBA" id="ARBA00022553"/>
    </source>
</evidence>
<evidence type="ECO:0000256" key="9">
    <source>
        <dbReference type="ARBA" id="ARBA00023012"/>
    </source>
</evidence>
<dbReference type="PROSITE" id="PS50885">
    <property type="entry name" value="HAMP"/>
    <property type="match status" value="1"/>
</dbReference>
<dbReference type="SUPFAM" id="SSF158472">
    <property type="entry name" value="HAMP domain-like"/>
    <property type="match status" value="1"/>
</dbReference>
<dbReference type="PRINTS" id="PR00344">
    <property type="entry name" value="BCTRLSENSOR"/>
</dbReference>
<proteinExistence type="predicted"/>
<dbReference type="Pfam" id="PF02518">
    <property type="entry name" value="HATPase_c"/>
    <property type="match status" value="1"/>
</dbReference>
<keyword evidence="15" id="KW-1185">Reference proteome</keyword>
<comment type="catalytic activity">
    <reaction evidence="1">
        <text>ATP + protein L-histidine = ADP + protein N-phospho-L-histidine.</text>
        <dbReference type="EC" id="2.7.13.3"/>
    </reaction>
</comment>
<dbReference type="SMART" id="SM00304">
    <property type="entry name" value="HAMP"/>
    <property type="match status" value="1"/>
</dbReference>
<dbReference type="InterPro" id="IPR003594">
    <property type="entry name" value="HATPase_dom"/>
</dbReference>
<evidence type="ECO:0000256" key="6">
    <source>
        <dbReference type="ARBA" id="ARBA00022692"/>
    </source>
</evidence>
<evidence type="ECO:0000256" key="1">
    <source>
        <dbReference type="ARBA" id="ARBA00000085"/>
    </source>
</evidence>
<dbReference type="Pfam" id="PF00672">
    <property type="entry name" value="HAMP"/>
    <property type="match status" value="1"/>
</dbReference>
<evidence type="ECO:0000259" key="12">
    <source>
        <dbReference type="PROSITE" id="PS50109"/>
    </source>
</evidence>
<feature type="transmembrane region" description="Helical" evidence="11">
    <location>
        <begin position="168"/>
        <end position="188"/>
    </location>
</feature>
<evidence type="ECO:0000256" key="3">
    <source>
        <dbReference type="ARBA" id="ARBA00012438"/>
    </source>
</evidence>
<comment type="caution">
    <text evidence="14">The sequence shown here is derived from an EMBL/GenBank/DDBJ whole genome shotgun (WGS) entry which is preliminary data.</text>
</comment>
<dbReference type="EC" id="2.7.13.3" evidence="3"/>
<dbReference type="SMART" id="SM00388">
    <property type="entry name" value="HisKA"/>
    <property type="match status" value="1"/>
</dbReference>
<dbReference type="SUPFAM" id="SSF55874">
    <property type="entry name" value="ATPase domain of HSP90 chaperone/DNA topoisomerase II/histidine kinase"/>
    <property type="match status" value="1"/>
</dbReference>
<dbReference type="Pfam" id="PF00512">
    <property type="entry name" value="HisKA"/>
    <property type="match status" value="1"/>
</dbReference>
<keyword evidence="8 11" id="KW-1133">Transmembrane helix</keyword>
<evidence type="ECO:0000256" key="7">
    <source>
        <dbReference type="ARBA" id="ARBA00022777"/>
    </source>
</evidence>
<keyword evidence="4" id="KW-0597">Phosphoprotein</keyword>
<dbReference type="PROSITE" id="PS50109">
    <property type="entry name" value="HIS_KIN"/>
    <property type="match status" value="1"/>
</dbReference>
<name>A0ABS7UGT6_9ACTN</name>
<dbReference type="CDD" id="cd06225">
    <property type="entry name" value="HAMP"/>
    <property type="match status" value="1"/>
</dbReference>
<dbReference type="EMBL" id="JAIQZJ010000013">
    <property type="protein sequence ID" value="MBZ5740259.1"/>
    <property type="molecule type" value="Genomic_DNA"/>
</dbReference>
<keyword evidence="10 11" id="KW-0472">Membrane</keyword>
<dbReference type="InterPro" id="IPR036890">
    <property type="entry name" value="HATPase_C_sf"/>
</dbReference>
<dbReference type="SUPFAM" id="SSF47384">
    <property type="entry name" value="Homodimeric domain of signal transducing histidine kinase"/>
    <property type="match status" value="1"/>
</dbReference>
<evidence type="ECO:0000313" key="14">
    <source>
        <dbReference type="EMBL" id="MBZ5740259.1"/>
    </source>
</evidence>
<keyword evidence="6 11" id="KW-0812">Transmembrane</keyword>
<dbReference type="Gene3D" id="6.10.340.10">
    <property type="match status" value="1"/>
</dbReference>
<feature type="domain" description="HAMP" evidence="13">
    <location>
        <begin position="188"/>
        <end position="240"/>
    </location>
</feature>
<dbReference type="PANTHER" id="PTHR45436">
    <property type="entry name" value="SENSOR HISTIDINE KINASE YKOH"/>
    <property type="match status" value="1"/>
</dbReference>
<dbReference type="SMART" id="SM00387">
    <property type="entry name" value="HATPase_c"/>
    <property type="match status" value="1"/>
</dbReference>
<dbReference type="InterPro" id="IPR003661">
    <property type="entry name" value="HisK_dim/P_dom"/>
</dbReference>
<reference evidence="14 15" key="1">
    <citation type="submission" date="2021-09" db="EMBL/GenBank/DDBJ databases">
        <title>Whole genome sequence of Nocardioides sp. GBK3QG-3.</title>
        <authorList>
            <person name="Tuo L."/>
        </authorList>
    </citation>
    <scope>NUCLEOTIDE SEQUENCE [LARGE SCALE GENOMIC DNA]</scope>
    <source>
        <strain evidence="14 15">GBK3QG-3</strain>
    </source>
</reference>
<dbReference type="InterPro" id="IPR036097">
    <property type="entry name" value="HisK_dim/P_sf"/>
</dbReference>
<dbReference type="InterPro" id="IPR004358">
    <property type="entry name" value="Sig_transdc_His_kin-like_C"/>
</dbReference>
<dbReference type="Gene3D" id="3.30.565.10">
    <property type="entry name" value="Histidine kinase-like ATPase, C-terminal domain"/>
    <property type="match status" value="1"/>
</dbReference>
<dbReference type="InterPro" id="IPR050428">
    <property type="entry name" value="TCS_sensor_his_kinase"/>
</dbReference>
<evidence type="ECO:0000256" key="10">
    <source>
        <dbReference type="ARBA" id="ARBA00023136"/>
    </source>
</evidence>
<dbReference type="Proteomes" id="UP000780875">
    <property type="component" value="Unassembled WGS sequence"/>
</dbReference>
<comment type="subcellular location">
    <subcellularLocation>
        <location evidence="2">Cell membrane</location>
    </subcellularLocation>
</comment>
<evidence type="ECO:0000256" key="2">
    <source>
        <dbReference type="ARBA" id="ARBA00004236"/>
    </source>
</evidence>
<evidence type="ECO:0000259" key="13">
    <source>
        <dbReference type="PROSITE" id="PS50885"/>
    </source>
</evidence>
<dbReference type="InterPro" id="IPR005467">
    <property type="entry name" value="His_kinase_dom"/>
</dbReference>
<evidence type="ECO:0000313" key="15">
    <source>
        <dbReference type="Proteomes" id="UP000780875"/>
    </source>
</evidence>
<protein>
    <recommendedName>
        <fullName evidence="3">histidine kinase</fullName>
        <ecNumber evidence="3">2.7.13.3</ecNumber>
    </recommendedName>
</protein>
<organism evidence="14 15">
    <name type="scientific">Nocardioides mangrovi</name>
    <dbReference type="NCBI Taxonomy" id="2874580"/>
    <lineage>
        <taxon>Bacteria</taxon>
        <taxon>Bacillati</taxon>
        <taxon>Actinomycetota</taxon>
        <taxon>Actinomycetes</taxon>
        <taxon>Propionibacteriales</taxon>
        <taxon>Nocardioidaceae</taxon>
        <taxon>Nocardioides</taxon>
    </lineage>
</organism>
<gene>
    <name evidence="14" type="ORF">K8U61_18940</name>
</gene>